<dbReference type="RefSeq" id="WP_120335834.1">
    <property type="nucleotide sequence ID" value="NZ_CP070350.1"/>
</dbReference>
<proteinExistence type="predicted"/>
<dbReference type="AlphaFoldDB" id="A0A420FI20"/>
<sequence length="353" mass="40620">MYTLKIQKLRNQIARVDNTLEKVNLLTQAIRIADENQDIEWGYDLRLDLISEEIDLAFSTESLPAFAWILQAYDENPELFNEEDFLWQYKWMMSELYDNPAVSREQIEAALRDFEQRLIRNGYGKRAIYNEELSDALAQKDIVAIERALKNVNAMQRDDMSDCEACEMDAEVSATLLQDGYSQAVDKALPLIEGQFTCSHVPLRTAVNLAYEGLKQGDTEQADKMAQLAEKEVFKKEKDSAILISAIKLATYFSYTDTGKAKEWIERFLPWADGPDNRSMFQLACYICEAMRNFGPDESFMLELGNQHNLFQGKNTYTASELANHYGKLADQLADRFDQRNGNHNFRNQLMSL</sequence>
<comment type="caution">
    <text evidence="1">The sequence shown here is derived from an EMBL/GenBank/DDBJ whole genome shotgun (WGS) entry which is preliminary data.</text>
</comment>
<reference evidence="1 2" key="1">
    <citation type="submission" date="2016-07" db="EMBL/GenBank/DDBJ databases">
        <title>Genome analysis of Sphingobacterium siyangense T12B17.</title>
        <authorList>
            <person name="Xu D."/>
            <person name="Su Y."/>
            <person name="Zheng S."/>
        </authorList>
    </citation>
    <scope>NUCLEOTIDE SEQUENCE [LARGE SCALE GENOMIC DNA]</scope>
    <source>
        <strain evidence="1 2">T12B17</strain>
    </source>
</reference>
<dbReference type="Proteomes" id="UP000286402">
    <property type="component" value="Unassembled WGS sequence"/>
</dbReference>
<keyword evidence="2" id="KW-1185">Reference proteome</keyword>
<protein>
    <submittedName>
        <fullName evidence="1">Uncharacterized protein</fullName>
    </submittedName>
</protein>
<name>A0A420FI20_9SPHI</name>
<gene>
    <name evidence="1" type="ORF">BCY89_15510</name>
</gene>
<evidence type="ECO:0000313" key="1">
    <source>
        <dbReference type="EMBL" id="RKF32574.1"/>
    </source>
</evidence>
<organism evidence="1 2">
    <name type="scientific">Sphingobacterium siyangense</name>
    <dbReference type="NCBI Taxonomy" id="459529"/>
    <lineage>
        <taxon>Bacteria</taxon>
        <taxon>Pseudomonadati</taxon>
        <taxon>Bacteroidota</taxon>
        <taxon>Sphingobacteriia</taxon>
        <taxon>Sphingobacteriales</taxon>
        <taxon>Sphingobacteriaceae</taxon>
        <taxon>Sphingobacterium</taxon>
    </lineage>
</organism>
<dbReference type="EMBL" id="MCAQ01000027">
    <property type="protein sequence ID" value="RKF32574.1"/>
    <property type="molecule type" value="Genomic_DNA"/>
</dbReference>
<evidence type="ECO:0000313" key="2">
    <source>
        <dbReference type="Proteomes" id="UP000286402"/>
    </source>
</evidence>
<accession>A0A420FI20</accession>